<dbReference type="SMART" id="SM00448">
    <property type="entry name" value="REC"/>
    <property type="match status" value="1"/>
</dbReference>
<dbReference type="InterPro" id="IPR052893">
    <property type="entry name" value="TCS_response_regulator"/>
</dbReference>
<name>A0ABY2MSU1_9LEPT</name>
<dbReference type="PANTHER" id="PTHR44520">
    <property type="entry name" value="RESPONSE REGULATOR RCP1-RELATED"/>
    <property type="match status" value="1"/>
</dbReference>
<organism evidence="3 4">
    <name type="scientific">Leptospira levettii</name>
    <dbReference type="NCBI Taxonomy" id="2023178"/>
    <lineage>
        <taxon>Bacteria</taxon>
        <taxon>Pseudomonadati</taxon>
        <taxon>Spirochaetota</taxon>
        <taxon>Spirochaetia</taxon>
        <taxon>Leptospirales</taxon>
        <taxon>Leptospiraceae</taxon>
        <taxon>Leptospira</taxon>
    </lineage>
</organism>
<dbReference type="EMBL" id="RQGI01000007">
    <property type="protein sequence ID" value="TGL74626.1"/>
    <property type="molecule type" value="Genomic_DNA"/>
</dbReference>
<proteinExistence type="predicted"/>
<dbReference type="Proteomes" id="UP000297352">
    <property type="component" value="Unassembled WGS sequence"/>
</dbReference>
<comment type="caution">
    <text evidence="3">The sequence shown here is derived from an EMBL/GenBank/DDBJ whole genome shotgun (WGS) entry which is preliminary data.</text>
</comment>
<reference evidence="4" key="1">
    <citation type="journal article" date="2019" name="PLoS Negl. Trop. Dis.">
        <title>Revisiting the worldwide diversity of Leptospira species in the environment.</title>
        <authorList>
            <person name="Vincent A.T."/>
            <person name="Schiettekatte O."/>
            <person name="Bourhy P."/>
            <person name="Veyrier F.J."/>
            <person name="Picardeau M."/>
        </authorList>
    </citation>
    <scope>NUCLEOTIDE SEQUENCE [LARGE SCALE GENOMIC DNA]</scope>
    <source>
        <strain evidence="4">201702449</strain>
    </source>
</reference>
<keyword evidence="4" id="KW-1185">Reference proteome</keyword>
<keyword evidence="1" id="KW-0597">Phosphoprotein</keyword>
<evidence type="ECO:0000256" key="1">
    <source>
        <dbReference type="PROSITE-ProRule" id="PRU00169"/>
    </source>
</evidence>
<accession>A0ABY2MSU1</accession>
<evidence type="ECO:0000259" key="2">
    <source>
        <dbReference type="PROSITE" id="PS50110"/>
    </source>
</evidence>
<gene>
    <name evidence="3" type="ORF">EHQ60_01530</name>
</gene>
<dbReference type="InterPro" id="IPR011006">
    <property type="entry name" value="CheY-like_superfamily"/>
</dbReference>
<dbReference type="SUPFAM" id="SSF52172">
    <property type="entry name" value="CheY-like"/>
    <property type="match status" value="1"/>
</dbReference>
<dbReference type="Gene3D" id="3.40.50.2300">
    <property type="match status" value="1"/>
</dbReference>
<protein>
    <submittedName>
        <fullName evidence="3">Response regulator</fullName>
    </submittedName>
</protein>
<evidence type="ECO:0000313" key="3">
    <source>
        <dbReference type="EMBL" id="TGL74626.1"/>
    </source>
</evidence>
<feature type="modified residue" description="4-aspartylphosphate" evidence="1">
    <location>
        <position position="60"/>
    </location>
</feature>
<dbReference type="PROSITE" id="PS50110">
    <property type="entry name" value="RESPONSE_REGULATORY"/>
    <property type="match status" value="1"/>
</dbReference>
<dbReference type="InterPro" id="IPR001789">
    <property type="entry name" value="Sig_transdc_resp-reg_receiver"/>
</dbReference>
<dbReference type="Pfam" id="PF00072">
    <property type="entry name" value="Response_reg"/>
    <property type="match status" value="1"/>
</dbReference>
<sequence>MMSQISKVFLIEDDVVTTFLIKTLMEKLSFASEIFTYPNGSEALTALQSSEQLPELLFLDLNMPIMDGWQFLDTIQTITPISHIPIYILTSSIDPSDQSKSLSFPNVKGYLVKPLGPKDLHQIQTSRIQKET</sequence>
<evidence type="ECO:0000313" key="4">
    <source>
        <dbReference type="Proteomes" id="UP000297352"/>
    </source>
</evidence>
<feature type="domain" description="Response regulatory" evidence="2">
    <location>
        <begin position="7"/>
        <end position="128"/>
    </location>
</feature>
<dbReference type="PANTHER" id="PTHR44520:SF2">
    <property type="entry name" value="RESPONSE REGULATOR RCP1"/>
    <property type="match status" value="1"/>
</dbReference>